<sequence length="258" mass="28920">MINCKTTIPSRIRNDLEKKKILKLITGLNNFNLNKISNICIAASKNIVTYIDISSDPYLIRAIKKITDLPICASSILPEELYQSVEAGADIIELGNYESFYEKGLIVNPDHIIYLTNKIRNRMPNTPLTVTIPSYLQLEEQINLAIKLQDYNINFLQTEGKYKIKSRYLLDYIKLALPTLIATEKISKLVNIPIICSSGISIFTAPLSIYLGASGVGVGSLLKNINNKSDLDNLINNLKLSLLLSIRNKNTKNIVLHK</sequence>
<dbReference type="Pfam" id="PF04481">
    <property type="entry name" value="DUF561"/>
    <property type="match status" value="1"/>
</dbReference>
<dbReference type="AlphaFoldDB" id="A0A9Y1I2W7"/>
<gene>
    <name evidence="5" type="primary">ycf23</name>
    <name evidence="5" type="ORF">GAYEhsy245_106</name>
</gene>
<reference evidence="5" key="1">
    <citation type="journal article" date="2023" name="J. Phycol.">
        <title>Revised classification of the Cyanidiophyceae based on plastid genome data with descriptions of the Cavernulicolales ord. nov. and Galdieriales ord. nov. (Rhodophyta).</title>
        <authorList>
            <person name="Park S.I."/>
            <person name="Cho C.H."/>
            <person name="Ciniglia C."/>
            <person name="Huang T.Y."/>
            <person name="Liu S.L."/>
            <person name="Bustamante D.E."/>
            <person name="Calderon M.S."/>
            <person name="Mansilla A."/>
            <person name="McDermott T."/>
            <person name="Andersen R.A."/>
            <person name="Yoon H.S."/>
        </authorList>
    </citation>
    <scope>NUCLEOTIDE SEQUENCE</scope>
    <source>
        <strain evidence="5">Hsy245</strain>
    </source>
</reference>
<comment type="similarity">
    <text evidence="2">Belongs to the ycf23 family.</text>
</comment>
<keyword evidence="4 5" id="KW-0934">Plastid</keyword>
<name>A0A9Y1I2W7_9RHOD</name>
<evidence type="ECO:0000313" key="5">
    <source>
        <dbReference type="EMBL" id="WDA99321.1"/>
    </source>
</evidence>
<evidence type="ECO:0000256" key="2">
    <source>
        <dbReference type="ARBA" id="ARBA00009664"/>
    </source>
</evidence>
<dbReference type="SUPFAM" id="SSF51569">
    <property type="entry name" value="Aldolase"/>
    <property type="match status" value="1"/>
</dbReference>
<dbReference type="PANTHER" id="PTHR36895">
    <property type="match status" value="1"/>
</dbReference>
<evidence type="ECO:0000256" key="4">
    <source>
        <dbReference type="ARBA" id="ARBA00022640"/>
    </source>
</evidence>
<dbReference type="EMBL" id="OP616813">
    <property type="protein sequence ID" value="WDA99321.1"/>
    <property type="molecule type" value="Genomic_DNA"/>
</dbReference>
<organism evidence="5">
    <name type="scientific">Galdieria yellowstonensis</name>
    <dbReference type="NCBI Taxonomy" id="3028027"/>
    <lineage>
        <taxon>Eukaryota</taxon>
        <taxon>Rhodophyta</taxon>
        <taxon>Bangiophyceae</taxon>
        <taxon>Galdieriales</taxon>
        <taxon>Galdieriaceae</taxon>
        <taxon>Galdieria</taxon>
    </lineage>
</organism>
<geneLocation type="plastid" evidence="5"/>
<proteinExistence type="inferred from homology"/>
<dbReference type="InterPro" id="IPR007570">
    <property type="entry name" value="Uncharacterised_Ycf23"/>
</dbReference>
<evidence type="ECO:0000256" key="3">
    <source>
        <dbReference type="ARBA" id="ARBA00021523"/>
    </source>
</evidence>
<accession>A0A9Y1I2W7</accession>
<comment type="subcellular location">
    <subcellularLocation>
        <location evidence="1">Plastid</location>
    </subcellularLocation>
</comment>
<protein>
    <recommendedName>
        <fullName evidence="3">Uncharacterized protein ycf23</fullName>
    </recommendedName>
</protein>
<dbReference type="PANTHER" id="PTHR36895:SF1">
    <property type="entry name" value="YCF23 PROTEIN"/>
    <property type="match status" value="1"/>
</dbReference>
<dbReference type="GO" id="GO:0009536">
    <property type="term" value="C:plastid"/>
    <property type="evidence" value="ECO:0007669"/>
    <property type="project" value="UniProtKB-SubCell"/>
</dbReference>
<evidence type="ECO:0000256" key="1">
    <source>
        <dbReference type="ARBA" id="ARBA00004474"/>
    </source>
</evidence>